<dbReference type="RefSeq" id="WP_035507227.1">
    <property type="nucleotide sequence ID" value="NZ_CCDH010000001.1"/>
</dbReference>
<evidence type="ECO:0000313" key="7">
    <source>
        <dbReference type="EMBL" id="CDQ23456.1"/>
    </source>
</evidence>
<feature type="transmembrane region" description="Helical" evidence="6">
    <location>
        <begin position="145"/>
        <end position="167"/>
    </location>
</feature>
<dbReference type="GO" id="GO:0005886">
    <property type="term" value="C:plasma membrane"/>
    <property type="evidence" value="ECO:0007669"/>
    <property type="project" value="UniProtKB-SubCell"/>
</dbReference>
<evidence type="ECO:0000256" key="1">
    <source>
        <dbReference type="ARBA" id="ARBA00004651"/>
    </source>
</evidence>
<keyword evidence="3 6" id="KW-0812">Transmembrane</keyword>
<evidence type="ECO:0000256" key="4">
    <source>
        <dbReference type="ARBA" id="ARBA00022989"/>
    </source>
</evidence>
<protein>
    <submittedName>
        <fullName evidence="7">Holin-like protein CidB</fullName>
    </submittedName>
</protein>
<keyword evidence="4 6" id="KW-1133">Transmembrane helix</keyword>
<keyword evidence="5 6" id="KW-0472">Membrane</keyword>
<evidence type="ECO:0000256" key="6">
    <source>
        <dbReference type="SAM" id="Phobius"/>
    </source>
</evidence>
<evidence type="ECO:0000256" key="2">
    <source>
        <dbReference type="ARBA" id="ARBA00022475"/>
    </source>
</evidence>
<reference evidence="7 8" key="2">
    <citation type="submission" date="2014-05" db="EMBL/GenBank/DDBJ databases">
        <title>Draft genome sequence of Halobacillus karajensis HK-03.</title>
        <authorList>
            <person name="Khelaifia S."/>
            <person name="Croce O."/>
            <person name="Lagier J.C."/>
            <person name="Raoult D."/>
        </authorList>
    </citation>
    <scope>NUCLEOTIDE SEQUENCE [LARGE SCALE GENOMIC DNA]</scope>
    <source>
        <strain evidence="7 8">HD-03</strain>
    </source>
</reference>
<dbReference type="PANTHER" id="PTHR30249:SF17">
    <property type="entry name" value="HOLIN-LIKE PROTEIN CIDB"/>
    <property type="match status" value="1"/>
</dbReference>
<dbReference type="EMBL" id="CCDI010000001">
    <property type="protein sequence ID" value="CDQ23456.1"/>
    <property type="molecule type" value="Genomic_DNA"/>
</dbReference>
<accession>A0A059NYW3</accession>
<dbReference type="AlphaFoldDB" id="A0A059NYW3"/>
<evidence type="ECO:0000256" key="3">
    <source>
        <dbReference type="ARBA" id="ARBA00022692"/>
    </source>
</evidence>
<sequence>MNDVLIAVMMIVLTIITYKGATLVYQRFRRMYTAPIILSTVAIIIFLLVCHFSYETYMAGGKWIDHLLGPAVVALAYPLYQYRDILKKMVLPVLTGTFVGAVVGISSGLLLSKWTGFSELIIYSIVPKSVTTPVAMSIAESSGGVMPLAAVFVMIAGIGGVLIHPAVMRVARLQGQIGRGVGMGSASHAIGTATAMERDHLEGSVSTIAMVLSAVIVSILAPGLTLLLL</sequence>
<feature type="transmembrane region" description="Helical" evidence="6">
    <location>
        <begin position="89"/>
        <end position="111"/>
    </location>
</feature>
<dbReference type="Proteomes" id="UP000028868">
    <property type="component" value="Unassembled WGS sequence"/>
</dbReference>
<comment type="caution">
    <text evidence="7">The sequence shown here is derived from an EMBL/GenBank/DDBJ whole genome shotgun (WGS) entry which is preliminary data.</text>
</comment>
<comment type="subcellular location">
    <subcellularLocation>
        <location evidence="1">Cell membrane</location>
        <topology evidence="1">Multi-pass membrane protein</topology>
    </subcellularLocation>
</comment>
<evidence type="ECO:0000313" key="8">
    <source>
        <dbReference type="Proteomes" id="UP000028868"/>
    </source>
</evidence>
<dbReference type="PANTHER" id="PTHR30249">
    <property type="entry name" value="PUTATIVE SEROTONIN TRANSPORTER"/>
    <property type="match status" value="1"/>
</dbReference>
<feature type="transmembrane region" description="Helical" evidence="6">
    <location>
        <begin position="32"/>
        <end position="54"/>
    </location>
</feature>
<feature type="transmembrane region" description="Helical" evidence="6">
    <location>
        <begin position="6"/>
        <end position="25"/>
    </location>
</feature>
<gene>
    <name evidence="7" type="primary">cidB</name>
    <name evidence="7" type="ORF">BN983_01684</name>
</gene>
<keyword evidence="2" id="KW-1003">Cell membrane</keyword>
<keyword evidence="8" id="KW-1185">Reference proteome</keyword>
<reference evidence="8" key="1">
    <citation type="submission" date="2014-03" db="EMBL/GenBank/DDBJ databases">
        <authorList>
            <person name="Urmite Genomes U."/>
        </authorList>
    </citation>
    <scope>NUCLEOTIDE SEQUENCE [LARGE SCALE GENOMIC DNA]</scope>
    <source>
        <strain evidence="8">HD-03</strain>
    </source>
</reference>
<name>A0A059NYW3_9BACI</name>
<dbReference type="InterPro" id="IPR007300">
    <property type="entry name" value="CidB/LrgB"/>
</dbReference>
<proteinExistence type="predicted"/>
<organism evidence="7 8">
    <name type="scientific">Halobacillus karajensis</name>
    <dbReference type="NCBI Taxonomy" id="195088"/>
    <lineage>
        <taxon>Bacteria</taxon>
        <taxon>Bacillati</taxon>
        <taxon>Bacillota</taxon>
        <taxon>Bacilli</taxon>
        <taxon>Bacillales</taxon>
        <taxon>Bacillaceae</taxon>
        <taxon>Halobacillus</taxon>
    </lineage>
</organism>
<feature type="transmembrane region" description="Helical" evidence="6">
    <location>
        <begin position="66"/>
        <end position="82"/>
    </location>
</feature>
<evidence type="ECO:0000256" key="5">
    <source>
        <dbReference type="ARBA" id="ARBA00023136"/>
    </source>
</evidence>
<dbReference type="Pfam" id="PF04172">
    <property type="entry name" value="LrgB"/>
    <property type="match status" value="1"/>
</dbReference>
<feature type="transmembrane region" description="Helical" evidence="6">
    <location>
        <begin position="205"/>
        <end position="228"/>
    </location>
</feature>